<dbReference type="GO" id="GO:0036430">
    <property type="term" value="F:CMP kinase activity"/>
    <property type="evidence" value="ECO:0007669"/>
    <property type="project" value="RHEA"/>
</dbReference>
<keyword evidence="4 8" id="KW-0418">Kinase</keyword>
<keyword evidence="8" id="KW-0963">Cytoplasm</keyword>
<evidence type="ECO:0000259" key="9">
    <source>
        <dbReference type="Pfam" id="PF02224"/>
    </source>
</evidence>
<reference evidence="10 11" key="1">
    <citation type="journal article" date="2013" name="Genome Biol. Evol.">
        <title>Complete genomes of two dipteran-associated spiroplasmas provided insights into the origin, dynamics, and impacts of viral invasion in spiroplasma.</title>
        <authorList>
            <person name="Ku C."/>
            <person name="Lo W.S."/>
            <person name="Chen L.L."/>
            <person name="Kuo C.H."/>
        </authorList>
    </citation>
    <scope>NUCLEOTIDE SEQUENCE [LARGE SCALE GENOMIC DNA]</scope>
    <source>
        <strain evidence="10 11">DF-1</strain>
    </source>
</reference>
<dbReference type="STRING" id="1276227.SCHRY_v1c02910"/>
<dbReference type="GO" id="GO:0005737">
    <property type="term" value="C:cytoplasm"/>
    <property type="evidence" value="ECO:0007669"/>
    <property type="project" value="UniProtKB-SubCell"/>
</dbReference>
<comment type="catalytic activity">
    <reaction evidence="6 8">
        <text>dCMP + ATP = dCDP + ADP</text>
        <dbReference type="Rhea" id="RHEA:25094"/>
        <dbReference type="ChEBI" id="CHEBI:30616"/>
        <dbReference type="ChEBI" id="CHEBI:57566"/>
        <dbReference type="ChEBI" id="CHEBI:58593"/>
        <dbReference type="ChEBI" id="CHEBI:456216"/>
        <dbReference type="EC" id="2.7.4.25"/>
    </reaction>
</comment>
<keyword evidence="11" id="KW-1185">Reference proteome</keyword>
<evidence type="ECO:0000256" key="7">
    <source>
        <dbReference type="ARBA" id="ARBA00048478"/>
    </source>
</evidence>
<comment type="similarity">
    <text evidence="1 8">Belongs to the cytidylate kinase family. Type 1 subfamily.</text>
</comment>
<evidence type="ECO:0000256" key="3">
    <source>
        <dbReference type="ARBA" id="ARBA00022741"/>
    </source>
</evidence>
<dbReference type="PATRIC" id="fig|1276227.3.peg.290"/>
<dbReference type="RefSeq" id="WP_016338702.1">
    <property type="nucleotide sequence ID" value="NC_021280.1"/>
</dbReference>
<dbReference type="SUPFAM" id="SSF52540">
    <property type="entry name" value="P-loop containing nucleoside triphosphate hydrolases"/>
    <property type="match status" value="1"/>
</dbReference>
<evidence type="ECO:0000256" key="5">
    <source>
        <dbReference type="ARBA" id="ARBA00022840"/>
    </source>
</evidence>
<evidence type="ECO:0000313" key="11">
    <source>
        <dbReference type="Proteomes" id="UP000013964"/>
    </source>
</evidence>
<evidence type="ECO:0000313" key="10">
    <source>
        <dbReference type="EMBL" id="AGM24876.1"/>
    </source>
</evidence>
<dbReference type="InterPro" id="IPR003136">
    <property type="entry name" value="Cytidylate_kin"/>
</dbReference>
<dbReference type="EMBL" id="CP005077">
    <property type="protein sequence ID" value="AGM24876.1"/>
    <property type="molecule type" value="Genomic_DNA"/>
</dbReference>
<evidence type="ECO:0000256" key="4">
    <source>
        <dbReference type="ARBA" id="ARBA00022777"/>
    </source>
</evidence>
<comment type="catalytic activity">
    <reaction evidence="7 8">
        <text>CMP + ATP = CDP + ADP</text>
        <dbReference type="Rhea" id="RHEA:11600"/>
        <dbReference type="ChEBI" id="CHEBI:30616"/>
        <dbReference type="ChEBI" id="CHEBI:58069"/>
        <dbReference type="ChEBI" id="CHEBI:60377"/>
        <dbReference type="ChEBI" id="CHEBI:456216"/>
        <dbReference type="EC" id="2.7.4.25"/>
    </reaction>
</comment>
<comment type="subcellular location">
    <subcellularLocation>
        <location evidence="8">Cytoplasm</location>
    </subcellularLocation>
</comment>
<dbReference type="GO" id="GO:0036431">
    <property type="term" value="F:dCMP kinase activity"/>
    <property type="evidence" value="ECO:0007669"/>
    <property type="project" value="InterPro"/>
</dbReference>
<dbReference type="AlphaFoldDB" id="R4UHS3"/>
<dbReference type="OrthoDB" id="9807434at2"/>
<keyword evidence="5 8" id="KW-0067">ATP-binding</keyword>
<dbReference type="InterPro" id="IPR011994">
    <property type="entry name" value="Cytidylate_kinase_dom"/>
</dbReference>
<evidence type="ECO:0000256" key="2">
    <source>
        <dbReference type="ARBA" id="ARBA00022679"/>
    </source>
</evidence>
<feature type="binding site" evidence="8">
    <location>
        <begin position="9"/>
        <end position="17"/>
    </location>
    <ligand>
        <name>ATP</name>
        <dbReference type="ChEBI" id="CHEBI:30616"/>
    </ligand>
</feature>
<evidence type="ECO:0000256" key="6">
    <source>
        <dbReference type="ARBA" id="ARBA00047615"/>
    </source>
</evidence>
<dbReference type="Gene3D" id="3.40.50.300">
    <property type="entry name" value="P-loop containing nucleotide triphosphate hydrolases"/>
    <property type="match status" value="1"/>
</dbReference>
<dbReference type="InterPro" id="IPR027417">
    <property type="entry name" value="P-loop_NTPase"/>
</dbReference>
<sequence>MKINIAIDGPAGSGKSTVAEKLAEKLGYQFVDTGLTYRGFTYWCLKNQINFADQTAIKSQLVTFKYQVVGANVFVNDEDVTNKLQKTDIIDNINKITGLDFVREAMVKLQQSLSNDKGVVMVGRDTTTVVLPTADVKIYLTANLKVRAERRWKQNAANGISPNDLSDIQEKLRLRDYADENRAVGPLQIAPDAIVIDSSVQTIDQAVTAIYNLVIKKVGN</sequence>
<feature type="domain" description="Cytidylate kinase" evidence="9">
    <location>
        <begin position="5"/>
        <end position="214"/>
    </location>
</feature>
<gene>
    <name evidence="8 10" type="primary">cmk</name>
    <name evidence="10" type="ORF">SCHRY_v1c02910</name>
</gene>
<proteinExistence type="inferred from homology"/>
<dbReference type="Pfam" id="PF02224">
    <property type="entry name" value="Cytidylate_kin"/>
    <property type="match status" value="1"/>
</dbReference>
<dbReference type="HOGENOM" id="CLU_079959_0_2_14"/>
<accession>R4UHS3</accession>
<dbReference type="NCBIfam" id="TIGR00017">
    <property type="entry name" value="cmk"/>
    <property type="match status" value="1"/>
</dbReference>
<keyword evidence="3 8" id="KW-0547">Nucleotide-binding</keyword>
<keyword evidence="2 8" id="KW-0808">Transferase</keyword>
<dbReference type="KEGG" id="scr:SCHRY_v1c02910"/>
<evidence type="ECO:0000256" key="1">
    <source>
        <dbReference type="ARBA" id="ARBA00009427"/>
    </source>
</evidence>
<dbReference type="EC" id="2.7.4.25" evidence="8"/>
<name>R4UHS3_9MOLU</name>
<dbReference type="Proteomes" id="UP000013964">
    <property type="component" value="Chromosome"/>
</dbReference>
<evidence type="ECO:0000256" key="8">
    <source>
        <dbReference type="HAMAP-Rule" id="MF_00238"/>
    </source>
</evidence>
<dbReference type="HAMAP" id="MF_00238">
    <property type="entry name" value="Cytidyl_kinase_type1"/>
    <property type="match status" value="1"/>
</dbReference>
<protein>
    <recommendedName>
        <fullName evidence="8">Cytidylate kinase</fullName>
        <shortName evidence="8">CK</shortName>
        <ecNumber evidence="8">2.7.4.25</ecNumber>
    </recommendedName>
    <alternativeName>
        <fullName evidence="8">Cytidine monophosphate kinase</fullName>
        <shortName evidence="8">CMP kinase</shortName>
    </alternativeName>
</protein>
<dbReference type="CDD" id="cd02020">
    <property type="entry name" value="CMPK"/>
    <property type="match status" value="1"/>
</dbReference>
<dbReference type="GO" id="GO:0006220">
    <property type="term" value="P:pyrimidine nucleotide metabolic process"/>
    <property type="evidence" value="ECO:0007669"/>
    <property type="project" value="UniProtKB-UniRule"/>
</dbReference>
<organism evidence="10 11">
    <name type="scientific">Spiroplasma chrysopicola DF-1</name>
    <dbReference type="NCBI Taxonomy" id="1276227"/>
    <lineage>
        <taxon>Bacteria</taxon>
        <taxon>Bacillati</taxon>
        <taxon>Mycoplasmatota</taxon>
        <taxon>Mollicutes</taxon>
        <taxon>Entomoplasmatales</taxon>
        <taxon>Spiroplasmataceae</taxon>
        <taxon>Spiroplasma</taxon>
    </lineage>
</organism>
<dbReference type="eggNOG" id="COG0283">
    <property type="taxonomic scope" value="Bacteria"/>
</dbReference>
<dbReference type="GO" id="GO:0005524">
    <property type="term" value="F:ATP binding"/>
    <property type="evidence" value="ECO:0007669"/>
    <property type="project" value="UniProtKB-UniRule"/>
</dbReference>